<dbReference type="Pfam" id="PF01261">
    <property type="entry name" value="AP_endonuc_2"/>
    <property type="match status" value="1"/>
</dbReference>
<evidence type="ECO:0000259" key="1">
    <source>
        <dbReference type="Pfam" id="PF01261"/>
    </source>
</evidence>
<keyword evidence="2" id="KW-0413">Isomerase</keyword>
<gene>
    <name evidence="2" type="ORF">DB88DRAFT_320621</name>
</gene>
<dbReference type="InterPro" id="IPR013022">
    <property type="entry name" value="Xyl_isomerase-like_TIM-brl"/>
</dbReference>
<dbReference type="SUPFAM" id="SSF51658">
    <property type="entry name" value="Xylose isomerase-like"/>
    <property type="match status" value="1"/>
</dbReference>
<protein>
    <submittedName>
        <fullName evidence="2">Xylose isomerase-like protein</fullName>
    </submittedName>
</protein>
<keyword evidence="3" id="KW-1185">Reference proteome</keyword>
<dbReference type="InterPro" id="IPR050312">
    <property type="entry name" value="IolE/XylAMocC-like"/>
</dbReference>
<evidence type="ECO:0000313" key="2">
    <source>
        <dbReference type="EMBL" id="KAK1922855.1"/>
    </source>
</evidence>
<feature type="domain" description="Xylose isomerase-like TIM barrel" evidence="1">
    <location>
        <begin position="34"/>
        <end position="347"/>
    </location>
</feature>
<dbReference type="PANTHER" id="PTHR12110:SF21">
    <property type="entry name" value="XYLOSE ISOMERASE-LIKE TIM BARREL DOMAIN-CONTAINING PROTEIN"/>
    <property type="match status" value="1"/>
</dbReference>
<dbReference type="GO" id="GO:0016853">
    <property type="term" value="F:isomerase activity"/>
    <property type="evidence" value="ECO:0007669"/>
    <property type="project" value="UniProtKB-KW"/>
</dbReference>
<organism evidence="2 3">
    <name type="scientific">Papiliotrema laurentii</name>
    <name type="common">Cryptococcus laurentii</name>
    <dbReference type="NCBI Taxonomy" id="5418"/>
    <lineage>
        <taxon>Eukaryota</taxon>
        <taxon>Fungi</taxon>
        <taxon>Dikarya</taxon>
        <taxon>Basidiomycota</taxon>
        <taxon>Agaricomycotina</taxon>
        <taxon>Tremellomycetes</taxon>
        <taxon>Tremellales</taxon>
        <taxon>Rhynchogastremaceae</taxon>
        <taxon>Papiliotrema</taxon>
    </lineage>
</organism>
<dbReference type="Proteomes" id="UP001182556">
    <property type="component" value="Unassembled WGS sequence"/>
</dbReference>
<accession>A0AAD9FKP4</accession>
<dbReference type="PANTHER" id="PTHR12110">
    <property type="entry name" value="HYDROXYPYRUVATE ISOMERASE"/>
    <property type="match status" value="1"/>
</dbReference>
<dbReference type="AlphaFoldDB" id="A0AAD9FKP4"/>
<evidence type="ECO:0000313" key="3">
    <source>
        <dbReference type="Proteomes" id="UP001182556"/>
    </source>
</evidence>
<reference evidence="2" key="1">
    <citation type="submission" date="2023-02" db="EMBL/GenBank/DDBJ databases">
        <title>Identification and recombinant expression of a fungal hydrolase from Papiliotrema laurentii that hydrolyzes apple cutin and clears colloidal polyester polyurethane.</title>
        <authorList>
            <consortium name="DOE Joint Genome Institute"/>
            <person name="Roman V.A."/>
            <person name="Bojanowski C."/>
            <person name="Crable B.R."/>
            <person name="Wagner D.N."/>
            <person name="Hung C.S."/>
            <person name="Nadeau L.J."/>
            <person name="Schratz L."/>
            <person name="Haridas S."/>
            <person name="Pangilinan J."/>
            <person name="Lipzen A."/>
            <person name="Na H."/>
            <person name="Yan M."/>
            <person name="Ng V."/>
            <person name="Grigoriev I.V."/>
            <person name="Spatafora J.W."/>
            <person name="Barlow D."/>
            <person name="Biffinger J."/>
            <person name="Kelley-Loughnane N."/>
            <person name="Varaljay V.A."/>
            <person name="Crookes-Goodson W.J."/>
        </authorList>
    </citation>
    <scope>NUCLEOTIDE SEQUENCE</scope>
    <source>
        <strain evidence="2">5307AH</strain>
    </source>
</reference>
<name>A0AAD9FKP4_PAPLA</name>
<dbReference type="Gene3D" id="3.20.20.150">
    <property type="entry name" value="Divalent-metal-dependent TIM barrel enzymes"/>
    <property type="match status" value="1"/>
</dbReference>
<proteinExistence type="predicted"/>
<dbReference type="InterPro" id="IPR036237">
    <property type="entry name" value="Xyl_isomerase-like_sf"/>
</dbReference>
<comment type="caution">
    <text evidence="2">The sequence shown here is derived from an EMBL/GenBank/DDBJ whole genome shotgun (WGS) entry which is preliminary data.</text>
</comment>
<dbReference type="EMBL" id="JAODAN010000007">
    <property type="protein sequence ID" value="KAK1922855.1"/>
    <property type="molecule type" value="Genomic_DNA"/>
</dbReference>
<sequence length="380" mass="42414">MTPLTSSEVDALQVGYATPCLGMNPSHTLELKFAALQSAGFKFVELGFGNYVSWVRSKVKLPPSTCPEEWKVDDEPDPSDDEIWEALYGHAPALIDLALTHGLTLLIMQPLNQFDGWPSDHPRAEWARRKAERWLPLCSRLGVQYLQVGANDQAGQGAGDEKTAEDLRWLAELGAKQDKPVKIAYENWCFSPRVNSWEHCYEIVKIANHPNLGLCLDTAQMALAPPYGFHPETGKGFTDNEVNALINRLQALDPRYIFFFEISDVLKPDPPLYHGSPYDAWSKAQPSGTPARSNWVQCARTVPYVGRNCGRDVQDARDMGAARVAEIARAVFSTGFRGPVIWEIFEAIEFEKADEGVPRRYAEASGVSRRKLFDEITQGS</sequence>